<dbReference type="EMBL" id="JBHSNS010000017">
    <property type="protein sequence ID" value="MFC5731559.1"/>
    <property type="molecule type" value="Genomic_DNA"/>
</dbReference>
<dbReference type="InterPro" id="IPR050237">
    <property type="entry name" value="ATP-dep_AMP-bd_enzyme"/>
</dbReference>
<evidence type="ECO:0000259" key="2">
    <source>
        <dbReference type="Pfam" id="PF13193"/>
    </source>
</evidence>
<dbReference type="InterPro" id="IPR025110">
    <property type="entry name" value="AMP-bd_C"/>
</dbReference>
<reference evidence="4" key="1">
    <citation type="journal article" date="2019" name="Int. J. Syst. Evol. Microbiol.">
        <title>The Global Catalogue of Microorganisms (GCM) 10K type strain sequencing project: providing services to taxonomists for standard genome sequencing and annotation.</title>
        <authorList>
            <consortium name="The Broad Institute Genomics Platform"/>
            <consortium name="The Broad Institute Genome Sequencing Center for Infectious Disease"/>
            <person name="Wu L."/>
            <person name="Ma J."/>
        </authorList>
    </citation>
    <scope>NUCLEOTIDE SEQUENCE [LARGE SCALE GENOMIC DNA]</scope>
    <source>
        <strain evidence="4">YIM 94188</strain>
    </source>
</reference>
<accession>A0ABW0ZQI1</accession>
<dbReference type="InterPro" id="IPR042099">
    <property type="entry name" value="ANL_N_sf"/>
</dbReference>
<organism evidence="3 4">
    <name type="scientific">Nocardioides vastitatis</name>
    <dbReference type="NCBI Taxonomy" id="2568655"/>
    <lineage>
        <taxon>Bacteria</taxon>
        <taxon>Bacillati</taxon>
        <taxon>Actinomycetota</taxon>
        <taxon>Actinomycetes</taxon>
        <taxon>Propionibacteriales</taxon>
        <taxon>Nocardioidaceae</taxon>
        <taxon>Nocardioides</taxon>
    </lineage>
</organism>
<dbReference type="InterPro" id="IPR045851">
    <property type="entry name" value="AMP-bd_C_sf"/>
</dbReference>
<evidence type="ECO:0000313" key="3">
    <source>
        <dbReference type="EMBL" id="MFC5731559.1"/>
    </source>
</evidence>
<dbReference type="PANTHER" id="PTHR43767:SF7">
    <property type="entry name" value="MEDIUM_LONG-CHAIN-FATTY-ACID--COA LIGASE FADD8"/>
    <property type="match status" value="1"/>
</dbReference>
<dbReference type="SUPFAM" id="SSF56801">
    <property type="entry name" value="Acetyl-CoA synthetase-like"/>
    <property type="match status" value="1"/>
</dbReference>
<dbReference type="PANTHER" id="PTHR43767">
    <property type="entry name" value="LONG-CHAIN-FATTY-ACID--COA LIGASE"/>
    <property type="match status" value="1"/>
</dbReference>
<gene>
    <name evidence="3" type="ORF">ACFPQB_21795</name>
</gene>
<feature type="domain" description="AMP-binding enzyme C-terminal" evidence="2">
    <location>
        <begin position="428"/>
        <end position="503"/>
    </location>
</feature>
<sequence length="526" mass="56307">MTHPDATLAASSSTHNSLVVEALRAWPSRTAFVHDDRHISYAETRDLIAQFMRVMHDRGVRAGDAVGILAPNRPEAWMVAVAAQLLGAHSVGMHARAAVEDHVFECADADIRLLVVDESFASVAGDLIAAGVESLLAIGSSEFAPDLLVLAEAVGATPLRANPDVDENTIVEILYTGGTTGRSKGVVQSQRARAAITLASPLAYQLPLEPVYVAAAPITHAAAHFLAPTLIRGGTVVTLNGFRPDEFVDTVKRNRGSVSFLVPTMIYRLLDAGIDLDMPTLERIVYGAAPMAPTRLIEGHERLGRVFTQIYGQTESLALGTALWSSEHDLDRPERLLSCGRAVPGTRVELLDDDGKPVARGDVGEICVRSAGVMLRYHKLPELTEETLAGGWLHTGDMAKQDEDGYITIVDRKKDFIISGGFNVYTREVEDVLIADPAVAAAAVIGVPDPEWGEAVKAVVVASPGAQIDRARLVARVREAKGAVHAPKSIEIVDELPLTPVGKPDKKALRATYATVPERVPADQSV</sequence>
<dbReference type="PROSITE" id="PS00455">
    <property type="entry name" value="AMP_BINDING"/>
    <property type="match status" value="1"/>
</dbReference>
<dbReference type="Gene3D" id="3.40.50.12780">
    <property type="entry name" value="N-terminal domain of ligase-like"/>
    <property type="match status" value="1"/>
</dbReference>
<name>A0ABW0ZQI1_9ACTN</name>
<dbReference type="InterPro" id="IPR000873">
    <property type="entry name" value="AMP-dep_synth/lig_dom"/>
</dbReference>
<dbReference type="Pfam" id="PF00501">
    <property type="entry name" value="AMP-binding"/>
    <property type="match status" value="1"/>
</dbReference>
<evidence type="ECO:0000313" key="4">
    <source>
        <dbReference type="Proteomes" id="UP001596072"/>
    </source>
</evidence>
<evidence type="ECO:0000259" key="1">
    <source>
        <dbReference type="Pfam" id="PF00501"/>
    </source>
</evidence>
<dbReference type="Gene3D" id="3.30.300.30">
    <property type="match status" value="1"/>
</dbReference>
<comment type="caution">
    <text evidence="3">The sequence shown here is derived from an EMBL/GenBank/DDBJ whole genome shotgun (WGS) entry which is preliminary data.</text>
</comment>
<keyword evidence="4" id="KW-1185">Reference proteome</keyword>
<proteinExistence type="predicted"/>
<protein>
    <submittedName>
        <fullName evidence="3">AMP-binding protein</fullName>
    </submittedName>
</protein>
<dbReference type="Proteomes" id="UP001596072">
    <property type="component" value="Unassembled WGS sequence"/>
</dbReference>
<dbReference type="InterPro" id="IPR020845">
    <property type="entry name" value="AMP-binding_CS"/>
</dbReference>
<dbReference type="Pfam" id="PF13193">
    <property type="entry name" value="AMP-binding_C"/>
    <property type="match status" value="1"/>
</dbReference>
<feature type="domain" description="AMP-dependent synthetase/ligase" evidence="1">
    <location>
        <begin position="22"/>
        <end position="378"/>
    </location>
</feature>
<dbReference type="RefSeq" id="WP_136436759.1">
    <property type="nucleotide sequence ID" value="NZ_JBHSNS010000017.1"/>
</dbReference>